<keyword evidence="2" id="KW-1185">Reference proteome</keyword>
<name>A0A453QFH6_AEGTS</name>
<proteinExistence type="predicted"/>
<dbReference type="Proteomes" id="UP000015105">
    <property type="component" value="Chromosome 7D"/>
</dbReference>
<evidence type="ECO:0000313" key="2">
    <source>
        <dbReference type="Proteomes" id="UP000015105"/>
    </source>
</evidence>
<dbReference type="Pfam" id="PF22272">
    <property type="entry name" value="LEA_3b"/>
    <property type="match status" value="1"/>
</dbReference>
<accession>A0A453QFH6</accession>
<reference evidence="1" key="5">
    <citation type="journal article" date="2021" name="G3 (Bethesda)">
        <title>Aegilops tauschii genome assembly Aet v5.0 features greater sequence contiguity and improved annotation.</title>
        <authorList>
            <person name="Wang L."/>
            <person name="Zhu T."/>
            <person name="Rodriguez J.C."/>
            <person name="Deal K.R."/>
            <person name="Dubcovsky J."/>
            <person name="McGuire P.E."/>
            <person name="Lux T."/>
            <person name="Spannagl M."/>
            <person name="Mayer K.F.X."/>
            <person name="Baldrich P."/>
            <person name="Meyers B.C."/>
            <person name="Huo N."/>
            <person name="Gu Y.Q."/>
            <person name="Zhou H."/>
            <person name="Devos K.M."/>
            <person name="Bennetzen J.L."/>
            <person name="Unver T."/>
            <person name="Budak H."/>
            <person name="Gulick P.J."/>
            <person name="Galiba G."/>
            <person name="Kalapos B."/>
            <person name="Nelson D.R."/>
            <person name="Li P."/>
            <person name="You F.M."/>
            <person name="Luo M.C."/>
            <person name="Dvorak J."/>
        </authorList>
    </citation>
    <scope>NUCLEOTIDE SEQUENCE [LARGE SCALE GENOMIC DNA]</scope>
    <source>
        <strain evidence="1">cv. AL8/78</strain>
    </source>
</reference>
<reference evidence="1" key="3">
    <citation type="journal article" date="2017" name="Nature">
        <title>Genome sequence of the progenitor of the wheat D genome Aegilops tauschii.</title>
        <authorList>
            <person name="Luo M.C."/>
            <person name="Gu Y.Q."/>
            <person name="Puiu D."/>
            <person name="Wang H."/>
            <person name="Twardziok S.O."/>
            <person name="Deal K.R."/>
            <person name="Huo N."/>
            <person name="Zhu T."/>
            <person name="Wang L."/>
            <person name="Wang Y."/>
            <person name="McGuire P.E."/>
            <person name="Liu S."/>
            <person name="Long H."/>
            <person name="Ramasamy R.K."/>
            <person name="Rodriguez J.C."/>
            <person name="Van S.L."/>
            <person name="Yuan L."/>
            <person name="Wang Z."/>
            <person name="Xia Z."/>
            <person name="Xiao L."/>
            <person name="Anderson O.D."/>
            <person name="Ouyang S."/>
            <person name="Liang Y."/>
            <person name="Zimin A.V."/>
            <person name="Pertea G."/>
            <person name="Qi P."/>
            <person name="Bennetzen J.L."/>
            <person name="Dai X."/>
            <person name="Dawson M.W."/>
            <person name="Muller H.G."/>
            <person name="Kugler K."/>
            <person name="Rivarola-Duarte L."/>
            <person name="Spannagl M."/>
            <person name="Mayer K.F.X."/>
            <person name="Lu F.H."/>
            <person name="Bevan M.W."/>
            <person name="Leroy P."/>
            <person name="Li P."/>
            <person name="You F.M."/>
            <person name="Sun Q."/>
            <person name="Liu Z."/>
            <person name="Lyons E."/>
            <person name="Wicker T."/>
            <person name="Salzberg S.L."/>
            <person name="Devos K.M."/>
            <person name="Dvorak J."/>
        </authorList>
    </citation>
    <scope>NUCLEOTIDE SEQUENCE [LARGE SCALE GENOMIC DNA]</scope>
    <source>
        <strain evidence="1">cv. AL8/78</strain>
    </source>
</reference>
<protein>
    <submittedName>
        <fullName evidence="1">Uncharacterized protein</fullName>
    </submittedName>
</protein>
<organism evidence="1 2">
    <name type="scientific">Aegilops tauschii subsp. strangulata</name>
    <name type="common">Goatgrass</name>
    <dbReference type="NCBI Taxonomy" id="200361"/>
    <lineage>
        <taxon>Eukaryota</taxon>
        <taxon>Viridiplantae</taxon>
        <taxon>Streptophyta</taxon>
        <taxon>Embryophyta</taxon>
        <taxon>Tracheophyta</taxon>
        <taxon>Spermatophyta</taxon>
        <taxon>Magnoliopsida</taxon>
        <taxon>Liliopsida</taxon>
        <taxon>Poales</taxon>
        <taxon>Poaceae</taxon>
        <taxon>BOP clade</taxon>
        <taxon>Pooideae</taxon>
        <taxon>Triticodae</taxon>
        <taxon>Triticeae</taxon>
        <taxon>Triticinae</taxon>
        <taxon>Aegilops</taxon>
    </lineage>
</organism>
<dbReference type="EnsemblPlants" id="AET7Gv20091800.4">
    <property type="protein sequence ID" value="AET7Gv20091800.4"/>
    <property type="gene ID" value="AET7Gv20091800"/>
</dbReference>
<reference evidence="2" key="1">
    <citation type="journal article" date="2014" name="Science">
        <title>Ancient hybridizations among the ancestral genomes of bread wheat.</title>
        <authorList>
            <consortium name="International Wheat Genome Sequencing Consortium,"/>
            <person name="Marcussen T."/>
            <person name="Sandve S.R."/>
            <person name="Heier L."/>
            <person name="Spannagl M."/>
            <person name="Pfeifer M."/>
            <person name="Jakobsen K.S."/>
            <person name="Wulff B.B."/>
            <person name="Steuernagel B."/>
            <person name="Mayer K.F."/>
            <person name="Olsen O.A."/>
        </authorList>
    </citation>
    <scope>NUCLEOTIDE SEQUENCE [LARGE SCALE GENOMIC DNA]</scope>
    <source>
        <strain evidence="2">cv. AL8/78</strain>
    </source>
</reference>
<dbReference type="AlphaFoldDB" id="A0A453QFH6"/>
<sequence length="181" mass="18506">MAARALTAAGRRVAGRTGTTPLLASRRNGVSMNHSSASARREEEQYQDVRTAAAAMTGAQVEAALNRKNVEVLQGEEDHVATVLPDETIGGSLDGGEDASWVPDQDTGVFGPAHVDTHGGGSAAAPPHLFGGATAGGVGGTASVLDQAVFVREEDIEDVEKPAAIDMGNANADVNGSIKNY</sequence>
<reference evidence="1" key="4">
    <citation type="submission" date="2019-03" db="UniProtKB">
        <authorList>
            <consortium name="EnsemblPlants"/>
        </authorList>
    </citation>
    <scope>IDENTIFICATION</scope>
</reference>
<reference evidence="2" key="2">
    <citation type="journal article" date="2017" name="Nat. Plants">
        <title>The Aegilops tauschii genome reveals multiple impacts of transposons.</title>
        <authorList>
            <person name="Zhao G."/>
            <person name="Zou C."/>
            <person name="Li K."/>
            <person name="Wang K."/>
            <person name="Li T."/>
            <person name="Gao L."/>
            <person name="Zhang X."/>
            <person name="Wang H."/>
            <person name="Yang Z."/>
            <person name="Liu X."/>
            <person name="Jiang W."/>
            <person name="Mao L."/>
            <person name="Kong X."/>
            <person name="Jiao Y."/>
            <person name="Jia J."/>
        </authorList>
    </citation>
    <scope>NUCLEOTIDE SEQUENCE [LARGE SCALE GENOMIC DNA]</scope>
    <source>
        <strain evidence="2">cv. AL8/78</strain>
    </source>
</reference>
<dbReference type="PANTHER" id="PTHR35122">
    <property type="entry name" value="OSJNBA0093F12.14 PROTEIN"/>
    <property type="match status" value="1"/>
</dbReference>
<dbReference type="InterPro" id="IPR039291">
    <property type="entry name" value="At5g17165-like"/>
</dbReference>
<dbReference type="Gramene" id="AET7Gv20091800.4">
    <property type="protein sequence ID" value="AET7Gv20091800.4"/>
    <property type="gene ID" value="AET7Gv20091800"/>
</dbReference>
<evidence type="ECO:0000313" key="1">
    <source>
        <dbReference type="EnsemblPlants" id="AET7Gv20091800.4"/>
    </source>
</evidence>
<dbReference type="PANTHER" id="PTHR35122:SF1">
    <property type="entry name" value="OS03G0627000 PROTEIN"/>
    <property type="match status" value="1"/>
</dbReference>